<name>A0A6H1P4U2_PRIMG</name>
<evidence type="ECO:0000256" key="1">
    <source>
        <dbReference type="SAM" id="Coils"/>
    </source>
</evidence>
<organism evidence="2 3">
    <name type="scientific">Priestia megaterium</name>
    <name type="common">Bacillus megaterium</name>
    <dbReference type="NCBI Taxonomy" id="1404"/>
    <lineage>
        <taxon>Bacteria</taxon>
        <taxon>Bacillati</taxon>
        <taxon>Bacillota</taxon>
        <taxon>Bacilli</taxon>
        <taxon>Bacillales</taxon>
        <taxon>Bacillaceae</taxon>
        <taxon>Priestia</taxon>
    </lineage>
</organism>
<evidence type="ECO:0000313" key="3">
    <source>
        <dbReference type="Proteomes" id="UP000501868"/>
    </source>
</evidence>
<feature type="coiled-coil region" evidence="1">
    <location>
        <begin position="81"/>
        <end position="108"/>
    </location>
</feature>
<protein>
    <submittedName>
        <fullName evidence="2">Uncharacterized protein</fullName>
    </submittedName>
</protein>
<dbReference type="EMBL" id="CP051128">
    <property type="protein sequence ID" value="QIZ08301.1"/>
    <property type="molecule type" value="Genomic_DNA"/>
</dbReference>
<accession>A0A6H1P4U2</accession>
<sequence length="124" mass="14544">MKESQKDLDFLQEVAKKISDRSKQNSPILPEEVFDLFKDTLESMTTVRIVEMPIFMPVLIEKEEEFYTARSYGYNRCKGIGRNEEDAIQNLKEEINLYNRSCINAEKKMHIEDIVNNIFPKGSF</sequence>
<reference evidence="2 3" key="2">
    <citation type="submission" date="2020-04" db="EMBL/GenBank/DDBJ databases">
        <authorList>
            <person name="Fomenkov A."/>
            <person name="Anton B.P."/>
            <person name="Roberts R.J."/>
        </authorList>
    </citation>
    <scope>NUCLEOTIDE SEQUENCE [LARGE SCALE GENOMIC DNA]</scope>
    <source>
        <strain evidence="2 3">S2</strain>
    </source>
</reference>
<dbReference type="AlphaFoldDB" id="A0A6H1P4U2"/>
<reference evidence="2 3" key="1">
    <citation type="submission" date="2020-04" db="EMBL/GenBank/DDBJ databases">
        <title>Genome-Wide Identification of 5-Methylcytosine Sites in Bacterial Genomes By High-Throughput Sequencing of MspJI Restriction Fragments.</title>
        <authorList>
            <person name="Wu V."/>
        </authorList>
    </citation>
    <scope>NUCLEOTIDE SEQUENCE [LARGE SCALE GENOMIC DNA]</scope>
    <source>
        <strain evidence="2 3">S2</strain>
    </source>
</reference>
<dbReference type="InterPro" id="IPR035069">
    <property type="entry name" value="TTHA1013/TTHA0281-like"/>
</dbReference>
<dbReference type="SUPFAM" id="SSF143100">
    <property type="entry name" value="TTHA1013/TTHA0281-like"/>
    <property type="match status" value="1"/>
</dbReference>
<dbReference type="Proteomes" id="UP000501868">
    <property type="component" value="Chromosome"/>
</dbReference>
<keyword evidence="1" id="KW-0175">Coiled coil</keyword>
<evidence type="ECO:0000313" key="2">
    <source>
        <dbReference type="EMBL" id="QIZ08301.1"/>
    </source>
</evidence>
<gene>
    <name evidence="2" type="ORF">HFZ78_17530</name>
</gene>
<proteinExistence type="predicted"/>